<reference evidence="2 3" key="1">
    <citation type="journal article" date="2012" name="Nat. Biotechnol.">
        <title>Draft genome sequence of pigeonpea (Cajanus cajan), an orphan legume crop of resource-poor farmers.</title>
        <authorList>
            <person name="Varshney R.K."/>
            <person name="Chen W."/>
            <person name="Li Y."/>
            <person name="Bharti A.K."/>
            <person name="Saxena R.K."/>
            <person name="Schlueter J.A."/>
            <person name="Donoghue M.T."/>
            <person name="Azam S."/>
            <person name="Fan G."/>
            <person name="Whaley A.M."/>
            <person name="Farmer A.D."/>
            <person name="Sheridan J."/>
            <person name="Iwata A."/>
            <person name="Tuteja R."/>
            <person name="Penmetsa R.V."/>
            <person name="Wu W."/>
            <person name="Upadhyaya H.D."/>
            <person name="Yang S.P."/>
            <person name="Shah T."/>
            <person name="Saxena K.B."/>
            <person name="Michael T."/>
            <person name="McCombie W.R."/>
            <person name="Yang B."/>
            <person name="Zhang G."/>
            <person name="Yang H."/>
            <person name="Wang J."/>
            <person name="Spillane C."/>
            <person name="Cook D.R."/>
            <person name="May G.D."/>
            <person name="Xu X."/>
            <person name="Jackson S.A."/>
        </authorList>
    </citation>
    <scope>NUCLEOTIDE SEQUENCE [LARGE SCALE GENOMIC DNA]</scope>
    <source>
        <strain evidence="3">cv. Asha</strain>
    </source>
</reference>
<dbReference type="PANTHER" id="PTHR24559:SF444">
    <property type="entry name" value="REVERSE TRANSCRIPTASE DOMAIN-CONTAINING PROTEIN"/>
    <property type="match status" value="1"/>
</dbReference>
<keyword evidence="3" id="KW-1185">Reference proteome</keyword>
<evidence type="ECO:0000259" key="1">
    <source>
        <dbReference type="Pfam" id="PF00078"/>
    </source>
</evidence>
<dbReference type="InterPro" id="IPR043502">
    <property type="entry name" value="DNA/RNA_pol_sf"/>
</dbReference>
<proteinExistence type="predicted"/>
<dbReference type="Gene3D" id="3.30.70.270">
    <property type="match status" value="1"/>
</dbReference>
<organism evidence="2 3">
    <name type="scientific">Cajanus cajan</name>
    <name type="common">Pigeon pea</name>
    <name type="synonym">Cajanus indicus</name>
    <dbReference type="NCBI Taxonomy" id="3821"/>
    <lineage>
        <taxon>Eukaryota</taxon>
        <taxon>Viridiplantae</taxon>
        <taxon>Streptophyta</taxon>
        <taxon>Embryophyta</taxon>
        <taxon>Tracheophyta</taxon>
        <taxon>Spermatophyta</taxon>
        <taxon>Magnoliopsida</taxon>
        <taxon>eudicotyledons</taxon>
        <taxon>Gunneridae</taxon>
        <taxon>Pentapetalae</taxon>
        <taxon>rosids</taxon>
        <taxon>fabids</taxon>
        <taxon>Fabales</taxon>
        <taxon>Fabaceae</taxon>
        <taxon>Papilionoideae</taxon>
        <taxon>50 kb inversion clade</taxon>
        <taxon>NPAAA clade</taxon>
        <taxon>indigoferoid/millettioid clade</taxon>
        <taxon>Phaseoleae</taxon>
        <taxon>Cajanus</taxon>
    </lineage>
</organism>
<dbReference type="Pfam" id="PF00078">
    <property type="entry name" value="RVT_1"/>
    <property type="match status" value="1"/>
</dbReference>
<evidence type="ECO:0000313" key="2">
    <source>
        <dbReference type="EMBL" id="KYP68898.1"/>
    </source>
</evidence>
<dbReference type="InterPro" id="IPR000477">
    <property type="entry name" value="RT_dom"/>
</dbReference>
<sequence length="103" mass="11876">MPGSVGSLHVYDLGLRLLVPMPSSTFVVAFEMYVGCSLEIGDMKYMVNLIQCPAVFMDYMNRIFWPFLNKFVVVFIDDIFISSRTPEEHGEHLRLVLEILKEK</sequence>
<dbReference type="Gramene" id="C.cajan_21896.t">
    <property type="protein sequence ID" value="C.cajan_21896.t"/>
    <property type="gene ID" value="C.cajan_21896"/>
</dbReference>
<evidence type="ECO:0000313" key="3">
    <source>
        <dbReference type="Proteomes" id="UP000075243"/>
    </source>
</evidence>
<feature type="domain" description="Reverse transcriptase" evidence="1">
    <location>
        <begin position="52"/>
        <end position="102"/>
    </location>
</feature>
<dbReference type="PANTHER" id="PTHR24559">
    <property type="entry name" value="TRANSPOSON TY3-I GAG-POL POLYPROTEIN"/>
    <property type="match status" value="1"/>
</dbReference>
<dbReference type="InterPro" id="IPR043128">
    <property type="entry name" value="Rev_trsase/Diguanyl_cyclase"/>
</dbReference>
<dbReference type="Proteomes" id="UP000075243">
    <property type="component" value="Chromosome 4"/>
</dbReference>
<protein>
    <recommendedName>
        <fullName evidence="1">Reverse transcriptase domain-containing protein</fullName>
    </recommendedName>
</protein>
<dbReference type="AlphaFoldDB" id="A0A151TPB6"/>
<gene>
    <name evidence="2" type="ORF">KK1_022547</name>
</gene>
<name>A0A151TPB6_CAJCA</name>
<accession>A0A151TPB6</accession>
<dbReference type="InterPro" id="IPR053134">
    <property type="entry name" value="RNA-dir_DNA_polymerase"/>
</dbReference>
<dbReference type="SUPFAM" id="SSF56672">
    <property type="entry name" value="DNA/RNA polymerases"/>
    <property type="match status" value="1"/>
</dbReference>
<dbReference type="STRING" id="3821.A0A151TPB6"/>
<dbReference type="EMBL" id="CM003606">
    <property type="protein sequence ID" value="KYP68898.1"/>
    <property type="molecule type" value="Genomic_DNA"/>
</dbReference>